<protein>
    <submittedName>
        <fullName evidence="1">Uncharacterized protein</fullName>
    </submittedName>
</protein>
<accession>A0A0G4E5B8</accession>
<evidence type="ECO:0000313" key="1">
    <source>
        <dbReference type="EMBL" id="CEK42374.1"/>
    </source>
</evidence>
<dbReference type="AlphaFoldDB" id="A0A0G4E5B8"/>
<name>A0A0G4E5B8_PSEFS</name>
<geneLocation type="plasmid" evidence="1">
    <name>pQBR57</name>
</geneLocation>
<dbReference type="EMBL" id="LN713926">
    <property type="protein sequence ID" value="CEK42374.1"/>
    <property type="molecule type" value="Genomic_DNA"/>
</dbReference>
<sequence length="66" mass="7051">MTWGVTDSSCETFSILAVKVKPIFLIEAQGMCFVDGIALPSKSQTVSNSNCLSRALASNKGIAERK</sequence>
<organism evidence="1">
    <name type="scientific">Pseudomonas fluorescens (strain SBW25)</name>
    <dbReference type="NCBI Taxonomy" id="216595"/>
    <lineage>
        <taxon>Bacteria</taxon>
        <taxon>Pseudomonadati</taxon>
        <taxon>Pseudomonadota</taxon>
        <taxon>Gammaproteobacteria</taxon>
        <taxon>Pseudomonadales</taxon>
        <taxon>Pseudomonadaceae</taxon>
        <taxon>Pseudomonas</taxon>
    </lineage>
</organism>
<reference evidence="1" key="1">
    <citation type="submission" date="2014-12" db="EMBL/GenBank/DDBJ databases">
        <authorList>
            <person name="Hall J."/>
        </authorList>
    </citation>
    <scope>NUCLEOTIDE SEQUENCE [LARGE SCALE GENOMIC DNA]</scope>
    <source>
        <strain evidence="1">SBW25</strain>
        <plasmid evidence="1">pQBR57</plasmid>
    </source>
</reference>
<reference evidence="1" key="2">
    <citation type="submission" date="2015-06" db="EMBL/GenBank/DDBJ databases">
        <title>Environmentally co-occuring mercury resistance plasmids are genetically and phenotypically diverse and confer variable context-dependent fitness effects.</title>
        <authorList>
            <person name="Hall J.P.J."/>
            <person name="Harrison E."/>
            <person name="Lilley A.K."/>
            <person name="Paterson S."/>
            <person name="Spiers A.J."/>
            <person name="Brockhurst M.A."/>
        </authorList>
    </citation>
    <scope>NUCLEOTIDE SEQUENCE [LARGE SCALE GENOMIC DNA]</scope>
    <source>
        <strain evidence="1">SBW25</strain>
        <plasmid evidence="1">pQBR57</plasmid>
    </source>
</reference>
<proteinExistence type="predicted"/>
<keyword evidence="1" id="KW-0614">Plasmid</keyword>
<gene>
    <name evidence="1" type="ORF">PQBR57_0421</name>
</gene>